<proteinExistence type="predicted"/>
<dbReference type="OrthoDB" id="9803878at2"/>
<accession>A0A1I3QKX9</accession>
<evidence type="ECO:0000313" key="2">
    <source>
        <dbReference type="Proteomes" id="UP000183299"/>
    </source>
</evidence>
<name>A0A1I3QKX9_9RHOB</name>
<organism evidence="1 2">
    <name type="scientific">Celeribacter halophilus</name>
    <dbReference type="NCBI Taxonomy" id="576117"/>
    <lineage>
        <taxon>Bacteria</taxon>
        <taxon>Pseudomonadati</taxon>
        <taxon>Pseudomonadota</taxon>
        <taxon>Alphaproteobacteria</taxon>
        <taxon>Rhodobacterales</taxon>
        <taxon>Roseobacteraceae</taxon>
        <taxon>Celeribacter</taxon>
    </lineage>
</organism>
<dbReference type="EMBL" id="FORY01000004">
    <property type="protein sequence ID" value="SFJ34813.1"/>
    <property type="molecule type" value="Genomic_DNA"/>
</dbReference>
<gene>
    <name evidence="1" type="ORF">SAMN04488138_1049</name>
</gene>
<evidence type="ECO:0000313" key="1">
    <source>
        <dbReference type="EMBL" id="SFJ34813.1"/>
    </source>
</evidence>
<dbReference type="RefSeq" id="WP_066601714.1">
    <property type="nucleotide sequence ID" value="NZ_FORY01000004.1"/>
</dbReference>
<sequence>MPKNLLLWCGGLITVPDYAAIKAADEFKAKTTAINAMWQTDFTNFKIIGFFYDILCILRPDKVY</sequence>
<dbReference type="AlphaFoldDB" id="A0A1I3QKX9"/>
<keyword evidence="2" id="KW-1185">Reference proteome</keyword>
<dbReference type="Proteomes" id="UP000183299">
    <property type="component" value="Unassembled WGS sequence"/>
</dbReference>
<dbReference type="STRING" id="576117.SAMN04488138_1049"/>
<reference evidence="1 2" key="1">
    <citation type="submission" date="2016-10" db="EMBL/GenBank/DDBJ databases">
        <authorList>
            <person name="de Groot N.N."/>
        </authorList>
    </citation>
    <scope>NUCLEOTIDE SEQUENCE [LARGE SCALE GENOMIC DNA]</scope>
    <source>
        <strain evidence="1 2">CGMCC 1.8891</strain>
    </source>
</reference>
<protein>
    <submittedName>
        <fullName evidence="1">Uncharacterized protein</fullName>
    </submittedName>
</protein>
<dbReference type="GeneID" id="98664663"/>